<organism evidence="1">
    <name type="scientific">bioreactor metagenome</name>
    <dbReference type="NCBI Taxonomy" id="1076179"/>
    <lineage>
        <taxon>unclassified sequences</taxon>
        <taxon>metagenomes</taxon>
        <taxon>ecological metagenomes</taxon>
    </lineage>
</organism>
<dbReference type="GO" id="GO:0006281">
    <property type="term" value="P:DNA repair"/>
    <property type="evidence" value="ECO:0007669"/>
    <property type="project" value="TreeGrafter"/>
</dbReference>
<gene>
    <name evidence="1" type="primary">gph_50</name>
    <name evidence="1" type="ORF">SDC9_99336</name>
</gene>
<dbReference type="InterPro" id="IPR036412">
    <property type="entry name" value="HAD-like_sf"/>
</dbReference>
<dbReference type="AlphaFoldDB" id="A0A645AI15"/>
<dbReference type="Gene3D" id="1.10.150.240">
    <property type="entry name" value="Putative phosphatase, domain 2"/>
    <property type="match status" value="1"/>
</dbReference>
<name>A0A645AI15_9ZZZZ</name>
<dbReference type="InterPro" id="IPR006439">
    <property type="entry name" value="HAD-SF_hydro_IA"/>
</dbReference>
<protein>
    <submittedName>
        <fullName evidence="1">Phosphoglycolate phosphatase</fullName>
        <ecNumber evidence="1">3.1.3.18</ecNumber>
    </submittedName>
</protein>
<dbReference type="InterPro" id="IPR050155">
    <property type="entry name" value="HAD-like_hydrolase_sf"/>
</dbReference>
<dbReference type="SUPFAM" id="SSF56784">
    <property type="entry name" value="HAD-like"/>
    <property type="match status" value="1"/>
</dbReference>
<dbReference type="SFLD" id="SFLDS00003">
    <property type="entry name" value="Haloacid_Dehalogenase"/>
    <property type="match status" value="1"/>
</dbReference>
<dbReference type="PANTHER" id="PTHR43434:SF1">
    <property type="entry name" value="PHOSPHOGLYCOLATE PHOSPHATASE"/>
    <property type="match status" value="1"/>
</dbReference>
<reference evidence="1" key="1">
    <citation type="submission" date="2019-08" db="EMBL/GenBank/DDBJ databases">
        <authorList>
            <person name="Kucharzyk K."/>
            <person name="Murdoch R.W."/>
            <person name="Higgins S."/>
            <person name="Loffler F."/>
        </authorList>
    </citation>
    <scope>NUCLEOTIDE SEQUENCE</scope>
</reference>
<dbReference type="InterPro" id="IPR023198">
    <property type="entry name" value="PGP-like_dom2"/>
</dbReference>
<comment type="caution">
    <text evidence="1">The sequence shown here is derived from an EMBL/GenBank/DDBJ whole genome shotgun (WGS) entry which is preliminary data.</text>
</comment>
<dbReference type="PANTHER" id="PTHR43434">
    <property type="entry name" value="PHOSPHOGLYCOLATE PHOSPHATASE"/>
    <property type="match status" value="1"/>
</dbReference>
<dbReference type="Gene3D" id="3.40.50.1000">
    <property type="entry name" value="HAD superfamily/HAD-like"/>
    <property type="match status" value="1"/>
</dbReference>
<dbReference type="InterPro" id="IPR041492">
    <property type="entry name" value="HAD_2"/>
</dbReference>
<proteinExistence type="predicted"/>
<dbReference type="InterPro" id="IPR023214">
    <property type="entry name" value="HAD_sf"/>
</dbReference>
<dbReference type="EMBL" id="VSSQ01013926">
    <property type="protein sequence ID" value="MPM52576.1"/>
    <property type="molecule type" value="Genomic_DNA"/>
</dbReference>
<dbReference type="GO" id="GO:0008967">
    <property type="term" value="F:phosphoglycolate phosphatase activity"/>
    <property type="evidence" value="ECO:0007669"/>
    <property type="project" value="UniProtKB-EC"/>
</dbReference>
<sequence>MKLLVIFDLDGTLWDSRSQIVPIWNRVFSRYPEIKIRITEQDCLGYMGRTIWDIAEEILPHHTEEQRRIIMKECSIEETEYLRIHGAVLYPHLLETLKELQHVGYDLHIVSNCQDGYIEAFMEAHDMNEYFTDYECPGRTGLSKAKNIQLILERNPWSKAVYIGDTLGDYNAATEAGLPFIHAKYGFGSVPDAKFKLNSLLELPLLLSTVFANSGK</sequence>
<dbReference type="EC" id="3.1.3.18" evidence="1"/>
<dbReference type="Pfam" id="PF13419">
    <property type="entry name" value="HAD_2"/>
    <property type="match status" value="1"/>
</dbReference>
<accession>A0A645AI15</accession>
<dbReference type="SFLD" id="SFLDG01129">
    <property type="entry name" value="C1.5:_HAD__Beta-PGM__Phosphata"/>
    <property type="match status" value="1"/>
</dbReference>
<dbReference type="NCBIfam" id="TIGR01549">
    <property type="entry name" value="HAD-SF-IA-v1"/>
    <property type="match status" value="1"/>
</dbReference>
<evidence type="ECO:0000313" key="1">
    <source>
        <dbReference type="EMBL" id="MPM52576.1"/>
    </source>
</evidence>
<keyword evidence="1" id="KW-0378">Hydrolase</keyword>